<dbReference type="RefSeq" id="WP_003634171.1">
    <property type="nucleotide sequence ID" value="NZ_AZDF01000007.1"/>
</dbReference>
<dbReference type="AlphaFoldDB" id="C0XJ15"/>
<feature type="compositionally biased region" description="Polar residues" evidence="1">
    <location>
        <begin position="274"/>
        <end position="297"/>
    </location>
</feature>
<feature type="compositionally biased region" description="Polar residues" evidence="1">
    <location>
        <begin position="304"/>
        <end position="332"/>
    </location>
</feature>
<keyword evidence="3" id="KW-1185">Reference proteome</keyword>
<feature type="compositionally biased region" description="Low complexity" evidence="1">
    <location>
        <begin position="343"/>
        <end position="353"/>
    </location>
</feature>
<evidence type="ECO:0000313" key="3">
    <source>
        <dbReference type="Proteomes" id="UP000003752"/>
    </source>
</evidence>
<evidence type="ECO:0000256" key="1">
    <source>
        <dbReference type="SAM" id="MobiDB-lite"/>
    </source>
</evidence>
<reference evidence="2 3" key="1">
    <citation type="submission" date="2009-01" db="EMBL/GenBank/DDBJ databases">
        <authorList>
            <person name="Qin X."/>
            <person name="Bachman B."/>
            <person name="Battles P."/>
            <person name="Bell A."/>
            <person name="Bess C."/>
            <person name="Bickham C."/>
            <person name="Chaboub L."/>
            <person name="Chen D."/>
            <person name="Coyle M."/>
            <person name="Deiros D.R."/>
            <person name="Dinh H."/>
            <person name="Forbes L."/>
            <person name="Fowler G."/>
            <person name="Francisco L."/>
            <person name="Fu Q."/>
            <person name="Gubbala S."/>
            <person name="Hale W."/>
            <person name="Han Y."/>
            <person name="Hemphill L."/>
            <person name="Highlander S.K."/>
            <person name="Hirani K."/>
            <person name="Hogues M."/>
            <person name="Jackson L."/>
            <person name="Jakkamsetti A."/>
            <person name="Javaid M."/>
            <person name="Jiang H."/>
            <person name="Korchina V."/>
            <person name="Kovar C."/>
            <person name="Lara F."/>
            <person name="Lee S."/>
            <person name="Mata R."/>
            <person name="Mathew T."/>
            <person name="Moen C."/>
            <person name="Morales K."/>
            <person name="Munidasa M."/>
            <person name="Nazareth L."/>
            <person name="Ngo R."/>
            <person name="Nguyen L."/>
            <person name="Okwuonu G."/>
            <person name="Ongeri F."/>
            <person name="Patil S."/>
            <person name="Petrosino J."/>
            <person name="Pham C."/>
            <person name="Pham P."/>
            <person name="Pu L.-L."/>
            <person name="Puazo M."/>
            <person name="Raj R."/>
            <person name="Reid J."/>
            <person name="Rouhana J."/>
            <person name="Saada N."/>
            <person name="Shang Y."/>
            <person name="Simmons D."/>
            <person name="Thornton R."/>
            <person name="Warren J."/>
            <person name="Weissenberger G."/>
            <person name="Zhang J."/>
            <person name="Zhang L."/>
            <person name="Zhou C."/>
            <person name="Zhu D."/>
            <person name="Muzny D."/>
            <person name="Worley K."/>
            <person name="Gibbs R."/>
        </authorList>
    </citation>
    <scope>NUCLEOTIDE SEQUENCE [LARGE SCALE GENOMIC DNA]</scope>
    <source>
        <strain evidence="3">ATCC 8290 / DSM 20176 / CCUG 30140 / JCM 1155 / KCTC 3500 / NBRC 15886 / NCIMB 8040 / NRRL B-1843 / 9</strain>
    </source>
</reference>
<gene>
    <name evidence="2" type="ORF">HMPREF0519_1226</name>
</gene>
<proteinExistence type="predicted"/>
<dbReference type="PATRIC" id="fig|1423757.3.peg.2456"/>
<protein>
    <submittedName>
        <fullName evidence="2">Uncharacterized protein</fullName>
    </submittedName>
</protein>
<feature type="region of interest" description="Disordered" evidence="1">
    <location>
        <begin position="274"/>
        <end position="457"/>
    </location>
</feature>
<feature type="region of interest" description="Disordered" evidence="1">
    <location>
        <begin position="236"/>
        <end position="256"/>
    </location>
</feature>
<dbReference type="HOGENOM" id="CLU_497638_0_0_9"/>
<sequence length="457" mass="49293">MTHFDKQFKRLFLAIAALILFIPLFGSSVANSLFSDGQGMASAAKKSDKFDVNKVVKATVVYSKHVPILKVTVKPTITNAFAKKDQLKFEFDKKNVDLKNMQASVEKNLPFKHTTKKDTALLLTFEKDVKSGTYKQAYAIPTKKLSKITKIKATYNGQKIKITNNKIKSGKYAQKQADTASKKDQSDFKNKSTSTANKSRDSRSADNNSSNHTTGARENSYLVKAGAVSDTQSAVAPQVSGQYSNDRSATSTSQEAYGHTTTISHYGDATVNTSNNYASNGSQKTNWTATTSQTNNKDYGRGTGSSSANVTYRPVSYNSGVNMSGNGVSNKNTSRHNDKKAARSNSQKSSKSTVKTKKTETGKKTASDKTKASDSKKTTNKDSNDNQKTSNKNNKSDSAVDKAGDSSQKNDDGTSNNNASQSSNTNSNADSNDQTTPTSPTTDNNQTPAVGEDNTNS</sequence>
<feature type="compositionally biased region" description="Basic and acidic residues" evidence="1">
    <location>
        <begin position="394"/>
        <end position="412"/>
    </location>
</feature>
<evidence type="ECO:0000313" key="2">
    <source>
        <dbReference type="EMBL" id="EEI24594.1"/>
    </source>
</evidence>
<accession>C0XJ15</accession>
<name>C0XJ15_LENH9</name>
<feature type="compositionally biased region" description="Low complexity" evidence="1">
    <location>
        <begin position="414"/>
        <end position="436"/>
    </location>
</feature>
<feature type="compositionally biased region" description="Polar residues" evidence="1">
    <location>
        <begin position="437"/>
        <end position="457"/>
    </location>
</feature>
<dbReference type="EMBL" id="ACGP01000124">
    <property type="protein sequence ID" value="EEI24594.1"/>
    <property type="molecule type" value="Genomic_DNA"/>
</dbReference>
<feature type="compositionally biased region" description="Basic and acidic residues" evidence="1">
    <location>
        <begin position="180"/>
        <end position="190"/>
    </location>
</feature>
<dbReference type="Proteomes" id="UP000003752">
    <property type="component" value="Unassembled WGS sequence"/>
</dbReference>
<feature type="compositionally biased region" description="Basic and acidic residues" evidence="1">
    <location>
        <begin position="357"/>
        <end position="385"/>
    </location>
</feature>
<organism evidence="2 3">
    <name type="scientific">Lentilactobacillus hilgardii (strain ATCC 8290 / DSM 20176 / CCUG 30140 / JCM 1155 / KCTC 3500 / NBRC 15886 / NCIMB 8040 / NRRL B-1843 / 9)</name>
    <dbReference type="NCBI Taxonomy" id="1423757"/>
    <lineage>
        <taxon>Bacteria</taxon>
        <taxon>Bacillati</taxon>
        <taxon>Bacillota</taxon>
        <taxon>Bacilli</taxon>
        <taxon>Lactobacillales</taxon>
        <taxon>Lactobacillaceae</taxon>
        <taxon>Lentilactobacillus</taxon>
    </lineage>
</organism>
<feature type="region of interest" description="Disordered" evidence="1">
    <location>
        <begin position="170"/>
        <end position="219"/>
    </location>
</feature>
<comment type="caution">
    <text evidence="2">The sequence shown here is derived from an EMBL/GenBank/DDBJ whole genome shotgun (WGS) entry which is preliminary data.</text>
</comment>